<evidence type="ECO:0000256" key="1">
    <source>
        <dbReference type="ARBA" id="ARBA00022690"/>
    </source>
</evidence>
<dbReference type="Proteomes" id="UP001567538">
    <property type="component" value="Unassembled WGS sequence"/>
</dbReference>
<evidence type="ECO:0000313" key="4">
    <source>
        <dbReference type="EMBL" id="KAL1542499.1"/>
    </source>
</evidence>
<proteinExistence type="predicted"/>
<reference evidence="4 5" key="1">
    <citation type="submission" date="2024-06" db="EMBL/GenBank/DDBJ databases">
        <title>A chromosome level genome sequence of Diviner's sage (Salvia divinorum).</title>
        <authorList>
            <person name="Ford S.A."/>
            <person name="Ro D.-K."/>
            <person name="Ness R.W."/>
            <person name="Phillips M.A."/>
        </authorList>
    </citation>
    <scope>NUCLEOTIDE SEQUENCE [LARGE SCALE GENOMIC DNA]</scope>
    <source>
        <strain evidence="4">SAF-2024a</strain>
        <tissue evidence="4">Leaf</tissue>
    </source>
</reference>
<evidence type="ECO:0000259" key="3">
    <source>
        <dbReference type="Pfam" id="PF16845"/>
    </source>
</evidence>
<dbReference type="GO" id="GO:0004869">
    <property type="term" value="F:cysteine-type endopeptidase inhibitor activity"/>
    <property type="evidence" value="ECO:0007669"/>
    <property type="project" value="UniProtKB-KW"/>
</dbReference>
<organism evidence="4 5">
    <name type="scientific">Salvia divinorum</name>
    <name type="common">Maria pastora</name>
    <name type="synonym">Diviner's sage</name>
    <dbReference type="NCBI Taxonomy" id="28513"/>
    <lineage>
        <taxon>Eukaryota</taxon>
        <taxon>Viridiplantae</taxon>
        <taxon>Streptophyta</taxon>
        <taxon>Embryophyta</taxon>
        <taxon>Tracheophyta</taxon>
        <taxon>Spermatophyta</taxon>
        <taxon>Magnoliopsida</taxon>
        <taxon>eudicotyledons</taxon>
        <taxon>Gunneridae</taxon>
        <taxon>Pentapetalae</taxon>
        <taxon>asterids</taxon>
        <taxon>lamiids</taxon>
        <taxon>Lamiales</taxon>
        <taxon>Lamiaceae</taxon>
        <taxon>Nepetoideae</taxon>
        <taxon>Mentheae</taxon>
        <taxon>Salviinae</taxon>
        <taxon>Salvia</taxon>
        <taxon>Salvia subgen. Calosphace</taxon>
    </lineage>
</organism>
<keyword evidence="1" id="KW-0646">Protease inhibitor</keyword>
<keyword evidence="5" id="KW-1185">Reference proteome</keyword>
<name>A0ABD1GH26_SALDI</name>
<dbReference type="CDD" id="cd00042">
    <property type="entry name" value="CY"/>
    <property type="match status" value="1"/>
</dbReference>
<sequence length="170" mass="17615">MASSMIMTTSFFGGAVAAKPAAATTRRGPLAIRASMDLDKAAGESTNTRRGLVLAGMAAAAASSVVKVAMAGGVNIDPLPFPGWVPVDPNAPDIFQIAVFAVSEHNKQSKSALAVESVIRGEREVVALNYSLLIAARDTKTGLSNNYLAGVSIQAVPTIMKLISFDAILR</sequence>
<dbReference type="InterPro" id="IPR046350">
    <property type="entry name" value="Cystatin_sf"/>
</dbReference>
<dbReference type="Pfam" id="PF16845">
    <property type="entry name" value="SQAPI"/>
    <property type="match status" value="1"/>
</dbReference>
<gene>
    <name evidence="4" type="ORF">AAHA92_26585</name>
</gene>
<comment type="caution">
    <text evidence="4">The sequence shown here is derived from an EMBL/GenBank/DDBJ whole genome shotgun (WGS) entry which is preliminary data.</text>
</comment>
<accession>A0ABD1GH26</accession>
<feature type="domain" description="Cystatin" evidence="3">
    <location>
        <begin position="90"/>
        <end position="167"/>
    </location>
</feature>
<protein>
    <submittedName>
        <fullName evidence="4">Cysteine proteinase inhibitor 1-like</fullName>
    </submittedName>
</protein>
<dbReference type="AlphaFoldDB" id="A0ABD1GH26"/>
<evidence type="ECO:0000313" key="5">
    <source>
        <dbReference type="Proteomes" id="UP001567538"/>
    </source>
</evidence>
<dbReference type="PANTHER" id="PTHR47364">
    <property type="entry name" value="CYSTEINE PROTEINASE INHIBITOR 5"/>
    <property type="match status" value="1"/>
</dbReference>
<dbReference type="InterPro" id="IPR000010">
    <property type="entry name" value="Cystatin_dom"/>
</dbReference>
<evidence type="ECO:0000256" key="2">
    <source>
        <dbReference type="ARBA" id="ARBA00022704"/>
    </source>
</evidence>
<keyword evidence="2" id="KW-0789">Thiol protease inhibitor</keyword>
<dbReference type="EMBL" id="JBEAFC010000009">
    <property type="protein sequence ID" value="KAL1542499.1"/>
    <property type="molecule type" value="Genomic_DNA"/>
</dbReference>
<dbReference type="Gene3D" id="3.10.450.10">
    <property type="match status" value="1"/>
</dbReference>
<dbReference type="PANTHER" id="PTHR47364:SF2">
    <property type="entry name" value="CYSTEINE PROTEINASE INHIBITOR 5"/>
    <property type="match status" value="1"/>
</dbReference>
<dbReference type="SUPFAM" id="SSF54403">
    <property type="entry name" value="Cystatin/monellin"/>
    <property type="match status" value="1"/>
</dbReference>